<dbReference type="GO" id="GO:0000209">
    <property type="term" value="P:protein polyubiquitination"/>
    <property type="evidence" value="ECO:0007669"/>
    <property type="project" value="InterPro"/>
</dbReference>
<dbReference type="CDD" id="cd00078">
    <property type="entry name" value="HECTc"/>
    <property type="match status" value="1"/>
</dbReference>
<evidence type="ECO:0000256" key="1">
    <source>
        <dbReference type="ARBA" id="ARBA00000885"/>
    </source>
</evidence>
<dbReference type="PANTHER" id="PTHR45700:SF8">
    <property type="entry name" value="HECT-TYPE E3 UBIQUITIN TRANSFERASE"/>
    <property type="match status" value="1"/>
</dbReference>
<dbReference type="Pfam" id="PF16558">
    <property type="entry name" value="AZUL"/>
    <property type="match status" value="1"/>
</dbReference>
<dbReference type="GO" id="GO:0061630">
    <property type="term" value="F:ubiquitin protein ligase activity"/>
    <property type="evidence" value="ECO:0007669"/>
    <property type="project" value="UniProtKB-EC"/>
</dbReference>
<protein>
    <recommendedName>
        <fullName evidence="3">HECT-type E3 ubiquitin transferase</fullName>
        <ecNumber evidence="3">2.3.2.26</ecNumber>
    </recommendedName>
</protein>
<comment type="catalytic activity">
    <reaction evidence="1">
        <text>S-ubiquitinyl-[E2 ubiquitin-conjugating enzyme]-L-cysteine + [acceptor protein]-L-lysine = [E2 ubiquitin-conjugating enzyme]-L-cysteine + N(6)-ubiquitinyl-[acceptor protein]-L-lysine.</text>
        <dbReference type="EC" id="2.3.2.26"/>
    </reaction>
</comment>
<accession>A0AA85A6T1</accession>
<feature type="region of interest" description="Disordered" evidence="8">
    <location>
        <begin position="196"/>
        <end position="244"/>
    </location>
</feature>
<feature type="domain" description="HECT" evidence="9">
    <location>
        <begin position="731"/>
        <end position="1060"/>
    </location>
</feature>
<dbReference type="Gene3D" id="3.30.2410.10">
    <property type="entry name" value="Hect, E3 ligase catalytic domain"/>
    <property type="match status" value="1"/>
</dbReference>
<keyword evidence="5" id="KW-0808">Transferase</keyword>
<dbReference type="InterPro" id="IPR035983">
    <property type="entry name" value="Hect_E3_ubiquitin_ligase"/>
</dbReference>
<dbReference type="InterPro" id="IPR044611">
    <property type="entry name" value="E3A/B/C-like"/>
</dbReference>
<sequence length="1060" mass="119663">MSIPESQAKHLITLYFNQLIHGCRNVDCQNRNCASSVNFAHSGITPNQAAALAIELTVNRADLCLSTNAILSSGMSNPSTSRSVEPEINSDDNGGETPNGINEVSSYHPQEPSSLQTTSIPSSQQLVTNSDTITSGPDEDSFHSLMTPAEVTRLIMFLFDASENDEISSSQLSEPASGIIAEDYSVDHDNSLTSAFRSRNPLFGTSRPSSSSSDTLKALKGPTSQNNHTTPSLNTSVERESRKTGLSLTELQKAIEMGRKNGEWSCLISLLNSVFSSYDALSSSFLHELCGVRSGKQSKKDKKATDVSDSSLCCTSAKTLKDYNEVIPPTVNNSDGSVDNIIESSWVEGMTSISTDFPVYQNDIEMDDQHVNSIEIIEKSENNIYWPSVNLNDLRKAWSMIVSIPERQNIVDTLMRAVRRLVVISLHQLLVIQPPDGLDDNQPTTEIAIIQQRLVNLFIILYECPFATDPLHFELLLLNINRAVTWLPNTIQVMLCRAWANSVHTPLANCTEPPNPEQTNLWCLQKILLHHITLRCLTTDHGLPNEDKQICEAALVLRIVYYASLLAGQMDSPELLEMEAEENRLFEQQMRAHIGPTYERRSRVSLPEDPFAKALNISPNDCRTPFIPVKDFVNETLNDGLQPKKDYIYYRSKGISNELSFMKLPFLLQTSSKSVLLYYDNRMRMLDERRGVLMHTFLMDTPEMPFFKLRVHRDRIVEDALLILEIACMENPGDFKKQLLIEFDGEQGIDEGGLSKEFFQLIIERIFNPDYGMFVLDEETQNYWFNPVPLDDMEREYCLIGTLLGLAIYNDVILDINFPSVLYRKLVGKLGTFEDLFDARPSLAQGLKNLLEYEYDDIENVFGCSFAVNYLDPFGNVITHELKPDGAKIPVTKENRKEYVDLYSSFLLNDSVKKQFNAFRRGFQMVVDESPLTFLFRPDELELLVRGSPVYDFNELERVTTYEEYTSDSTVIKNFWSIVHSMTKEQKKQLLQFSTGSDRVPVGGMSKMKFTIARQGSDTNRLPSAHTCFNILLLPEYQTLEKLQQSLLLAITHCKGFGMS</sequence>
<evidence type="ECO:0000313" key="10">
    <source>
        <dbReference type="Proteomes" id="UP000050790"/>
    </source>
</evidence>
<feature type="region of interest" description="Disordered" evidence="8">
    <location>
        <begin position="74"/>
        <end position="143"/>
    </location>
</feature>
<dbReference type="Gene3D" id="3.30.2160.10">
    <property type="entry name" value="Hect, E3 ligase catalytic domain"/>
    <property type="match status" value="1"/>
</dbReference>
<dbReference type="PANTHER" id="PTHR45700">
    <property type="entry name" value="UBIQUITIN-PROTEIN LIGASE E3C"/>
    <property type="match status" value="1"/>
</dbReference>
<evidence type="ECO:0000256" key="6">
    <source>
        <dbReference type="ARBA" id="ARBA00022786"/>
    </source>
</evidence>
<evidence type="ECO:0000256" key="4">
    <source>
        <dbReference type="ARBA" id="ARBA00022490"/>
    </source>
</evidence>
<dbReference type="SUPFAM" id="SSF56204">
    <property type="entry name" value="Hect, E3 ligase catalytic domain"/>
    <property type="match status" value="1"/>
</dbReference>
<dbReference type="GO" id="GO:0005737">
    <property type="term" value="C:cytoplasm"/>
    <property type="evidence" value="ECO:0007669"/>
    <property type="project" value="UniProtKB-SubCell"/>
</dbReference>
<dbReference type="Proteomes" id="UP000050790">
    <property type="component" value="Unassembled WGS sequence"/>
</dbReference>
<evidence type="ECO:0000256" key="5">
    <source>
        <dbReference type="ARBA" id="ARBA00022679"/>
    </source>
</evidence>
<evidence type="ECO:0000256" key="2">
    <source>
        <dbReference type="ARBA" id="ARBA00004496"/>
    </source>
</evidence>
<proteinExistence type="predicted"/>
<evidence type="ECO:0000313" key="11">
    <source>
        <dbReference type="WBParaSite" id="SMRG1_66460.1"/>
    </source>
</evidence>
<feature type="active site" description="Glycyl thioester intermediate" evidence="7">
    <location>
        <position position="1028"/>
    </location>
</feature>
<dbReference type="Pfam" id="PF00632">
    <property type="entry name" value="HECT"/>
    <property type="match status" value="1"/>
</dbReference>
<dbReference type="InterPro" id="IPR042556">
    <property type="entry name" value="AZUL_sf"/>
</dbReference>
<dbReference type="InterPro" id="IPR000569">
    <property type="entry name" value="HECT_dom"/>
</dbReference>
<evidence type="ECO:0000259" key="9">
    <source>
        <dbReference type="PROSITE" id="PS50237"/>
    </source>
</evidence>
<dbReference type="WBParaSite" id="SMRG1_66460.1">
    <property type="protein sequence ID" value="SMRG1_66460.1"/>
    <property type="gene ID" value="SMRG1_66460"/>
</dbReference>
<comment type="subcellular location">
    <subcellularLocation>
        <location evidence="2">Cytoplasm</location>
    </subcellularLocation>
</comment>
<name>A0AA85A6T1_9TREM</name>
<evidence type="ECO:0000256" key="7">
    <source>
        <dbReference type="PROSITE-ProRule" id="PRU00104"/>
    </source>
</evidence>
<dbReference type="EC" id="2.3.2.26" evidence="3"/>
<dbReference type="FunFam" id="3.30.2410.10:FF:000003">
    <property type="entry name" value="probable E3 ubiquitin-protein ligase HERC4 isoform X1"/>
    <property type="match status" value="1"/>
</dbReference>
<dbReference type="SMART" id="SM00119">
    <property type="entry name" value="HECTc"/>
    <property type="match status" value="1"/>
</dbReference>
<evidence type="ECO:0000256" key="8">
    <source>
        <dbReference type="SAM" id="MobiDB-lite"/>
    </source>
</evidence>
<dbReference type="Gene3D" id="6.10.130.10">
    <property type="entry name" value="Ubiquitin-protein ligase E3A, N-terminal zinc-binding domain (AZUL)"/>
    <property type="match status" value="1"/>
</dbReference>
<feature type="compositionally biased region" description="Polar residues" evidence="8">
    <location>
        <begin position="222"/>
        <end position="236"/>
    </location>
</feature>
<feature type="compositionally biased region" description="Polar residues" evidence="8">
    <location>
        <begin position="74"/>
        <end position="83"/>
    </location>
</feature>
<dbReference type="Gene3D" id="3.90.1750.10">
    <property type="entry name" value="Hect, E3 ligase catalytic domains"/>
    <property type="match status" value="1"/>
</dbReference>
<evidence type="ECO:0000256" key="3">
    <source>
        <dbReference type="ARBA" id="ARBA00012485"/>
    </source>
</evidence>
<dbReference type="AlphaFoldDB" id="A0AA85A6T1"/>
<dbReference type="FunFam" id="3.30.2160.10:FF:000004">
    <property type="entry name" value="probable E3 ubiquitin-protein ligase HERC4 isoform X1"/>
    <property type="match status" value="1"/>
</dbReference>
<dbReference type="InterPro" id="IPR032353">
    <property type="entry name" value="AZUL"/>
</dbReference>
<keyword evidence="4" id="KW-0963">Cytoplasm</keyword>
<organism evidence="10 11">
    <name type="scientific">Schistosoma margrebowiei</name>
    <dbReference type="NCBI Taxonomy" id="48269"/>
    <lineage>
        <taxon>Eukaryota</taxon>
        <taxon>Metazoa</taxon>
        <taxon>Spiralia</taxon>
        <taxon>Lophotrochozoa</taxon>
        <taxon>Platyhelminthes</taxon>
        <taxon>Trematoda</taxon>
        <taxon>Digenea</taxon>
        <taxon>Strigeidida</taxon>
        <taxon>Schistosomatoidea</taxon>
        <taxon>Schistosomatidae</taxon>
        <taxon>Schistosoma</taxon>
    </lineage>
</organism>
<keyword evidence="6 7" id="KW-0833">Ubl conjugation pathway</keyword>
<feature type="compositionally biased region" description="Polar residues" evidence="8">
    <location>
        <begin position="99"/>
        <end position="135"/>
    </location>
</feature>
<dbReference type="PROSITE" id="PS50237">
    <property type="entry name" value="HECT"/>
    <property type="match status" value="1"/>
</dbReference>
<reference evidence="11" key="1">
    <citation type="submission" date="2023-11" db="UniProtKB">
        <authorList>
            <consortium name="WormBaseParasite"/>
        </authorList>
    </citation>
    <scope>IDENTIFICATION</scope>
</reference>